<proteinExistence type="inferred from homology"/>
<gene>
    <name evidence="7" type="ORF">GCM10023171_12710</name>
</gene>
<sequence length="426" mass="45826">MRRLPPVRSVIDSINIDDSRIHVRSWAESRHPRREGEGSDMAITIDRDDAQLIDVPRGLANVVVAETRVGDVRGAEGFFHYRGVSGVELAAGARFADAWRLIALGALPRDTAETAEWRDRTGAARTVPEEVLSALPALASSGLDPMMQLRTALALVSAADGRHALYDETEAERIDDAIRLAAVAPTLIAALHRLSTGQDPIDADPTRDPISDYLRMLSGVEQGDRLVAALGTYLTAAMDHGFNASTFTARVIASTGADLASCVAGALGALSGPLHGGAPARTLDMLDEIGSPERAEAWVRERVRSGGRIMGFGHAVYRTEDPRSRLLREIAQRLRGDGLASERVDLAVTVEQTVLRVLDELKPGRALRTNVELYAAVVMEACGIPRELFTPTFASARLIGWGAHACEQVADGKILRPASRYVGPLV</sequence>
<dbReference type="InterPro" id="IPR036969">
    <property type="entry name" value="Citrate_synthase_sf"/>
</dbReference>
<dbReference type="PANTHER" id="PTHR11739:SF23">
    <property type="entry name" value="CITRATE SYNTHASE 2-RELATED"/>
    <property type="match status" value="1"/>
</dbReference>
<evidence type="ECO:0000256" key="6">
    <source>
        <dbReference type="RuleBase" id="RU003406"/>
    </source>
</evidence>
<organism evidence="7 8">
    <name type="scientific">Microbacterium panaciterrae</name>
    <dbReference type="NCBI Taxonomy" id="985759"/>
    <lineage>
        <taxon>Bacteria</taxon>
        <taxon>Bacillati</taxon>
        <taxon>Actinomycetota</taxon>
        <taxon>Actinomycetes</taxon>
        <taxon>Micrococcales</taxon>
        <taxon>Microbacteriaceae</taxon>
        <taxon>Microbacterium</taxon>
    </lineage>
</organism>
<protein>
    <recommendedName>
        <fullName evidence="5">Citrate synthase</fullName>
    </recommendedName>
</protein>
<dbReference type="EMBL" id="BAABGP010000008">
    <property type="protein sequence ID" value="GAA4482555.1"/>
    <property type="molecule type" value="Genomic_DNA"/>
</dbReference>
<evidence type="ECO:0000256" key="3">
    <source>
        <dbReference type="ARBA" id="ARBA00022679"/>
    </source>
</evidence>
<dbReference type="SUPFAM" id="SSF48256">
    <property type="entry name" value="Citrate synthase"/>
    <property type="match status" value="1"/>
</dbReference>
<comment type="caution">
    <text evidence="7">The sequence shown here is derived from an EMBL/GenBank/DDBJ whole genome shotgun (WGS) entry which is preliminary data.</text>
</comment>
<dbReference type="Gene3D" id="1.10.230.10">
    <property type="entry name" value="Cytochrome P450-Terp, domain 2"/>
    <property type="match status" value="1"/>
</dbReference>
<dbReference type="InterPro" id="IPR019810">
    <property type="entry name" value="Citrate_synthase_AS"/>
</dbReference>
<comment type="catalytic activity">
    <reaction evidence="4">
        <text>oxaloacetate + acetyl-CoA + H2O = citrate + CoA + H(+)</text>
        <dbReference type="Rhea" id="RHEA:16845"/>
        <dbReference type="ChEBI" id="CHEBI:15377"/>
        <dbReference type="ChEBI" id="CHEBI:15378"/>
        <dbReference type="ChEBI" id="CHEBI:16452"/>
        <dbReference type="ChEBI" id="CHEBI:16947"/>
        <dbReference type="ChEBI" id="CHEBI:57287"/>
        <dbReference type="ChEBI" id="CHEBI:57288"/>
        <dbReference type="EC" id="2.3.3.16"/>
    </reaction>
</comment>
<keyword evidence="3 5" id="KW-0808">Transferase</keyword>
<evidence type="ECO:0000313" key="8">
    <source>
        <dbReference type="Proteomes" id="UP001500731"/>
    </source>
</evidence>
<name>A0ABP8P9H8_9MICO</name>
<dbReference type="PIRSF" id="PIRSF001369">
    <property type="entry name" value="Citrate_synth"/>
    <property type="match status" value="1"/>
</dbReference>
<dbReference type="InterPro" id="IPR002020">
    <property type="entry name" value="Citrate_synthase"/>
</dbReference>
<accession>A0ABP8P9H8</accession>
<dbReference type="InterPro" id="IPR016142">
    <property type="entry name" value="Citrate_synth-like_lrg_a-sub"/>
</dbReference>
<dbReference type="InterPro" id="IPR016143">
    <property type="entry name" value="Citrate_synth-like_sm_a-sub"/>
</dbReference>
<evidence type="ECO:0000256" key="1">
    <source>
        <dbReference type="ARBA" id="ARBA00005163"/>
    </source>
</evidence>
<dbReference type="PANTHER" id="PTHR11739">
    <property type="entry name" value="CITRATE SYNTHASE"/>
    <property type="match status" value="1"/>
</dbReference>
<comment type="similarity">
    <text evidence="2 5 6">Belongs to the citrate synthase family.</text>
</comment>
<evidence type="ECO:0000256" key="2">
    <source>
        <dbReference type="ARBA" id="ARBA00010566"/>
    </source>
</evidence>
<dbReference type="InterPro" id="IPR024176">
    <property type="entry name" value="Citrate_synthase_bac-typ"/>
</dbReference>
<keyword evidence="8" id="KW-1185">Reference proteome</keyword>
<evidence type="ECO:0000256" key="4">
    <source>
        <dbReference type="ARBA" id="ARBA00049288"/>
    </source>
</evidence>
<dbReference type="Gene3D" id="1.10.580.10">
    <property type="entry name" value="Citrate Synthase, domain 1"/>
    <property type="match status" value="1"/>
</dbReference>
<dbReference type="Proteomes" id="UP001500731">
    <property type="component" value="Unassembled WGS sequence"/>
</dbReference>
<evidence type="ECO:0000256" key="5">
    <source>
        <dbReference type="PIRNR" id="PIRNR001369"/>
    </source>
</evidence>
<evidence type="ECO:0000313" key="7">
    <source>
        <dbReference type="EMBL" id="GAA4482555.1"/>
    </source>
</evidence>
<reference evidence="8" key="1">
    <citation type="journal article" date="2019" name="Int. J. Syst. Evol. Microbiol.">
        <title>The Global Catalogue of Microorganisms (GCM) 10K type strain sequencing project: providing services to taxonomists for standard genome sequencing and annotation.</title>
        <authorList>
            <consortium name="The Broad Institute Genomics Platform"/>
            <consortium name="The Broad Institute Genome Sequencing Center for Infectious Disease"/>
            <person name="Wu L."/>
            <person name="Ma J."/>
        </authorList>
    </citation>
    <scope>NUCLEOTIDE SEQUENCE [LARGE SCALE GENOMIC DNA]</scope>
    <source>
        <strain evidence="8">JCM 17839</strain>
    </source>
</reference>
<dbReference type="PRINTS" id="PR00143">
    <property type="entry name" value="CITRTSNTHASE"/>
</dbReference>
<dbReference type="Pfam" id="PF00285">
    <property type="entry name" value="Citrate_synt"/>
    <property type="match status" value="1"/>
</dbReference>
<comment type="pathway">
    <text evidence="1">Carbohydrate metabolism; tricarboxylic acid cycle.</text>
</comment>
<dbReference type="PROSITE" id="PS00480">
    <property type="entry name" value="CITRATE_SYNTHASE"/>
    <property type="match status" value="1"/>
</dbReference>